<organism evidence="5 6">
    <name type="scientific">Geodia barretti</name>
    <name type="common">Barrett's horny sponge</name>
    <dbReference type="NCBI Taxonomy" id="519541"/>
    <lineage>
        <taxon>Eukaryota</taxon>
        <taxon>Metazoa</taxon>
        <taxon>Porifera</taxon>
        <taxon>Demospongiae</taxon>
        <taxon>Heteroscleromorpha</taxon>
        <taxon>Tetractinellida</taxon>
        <taxon>Astrophorina</taxon>
        <taxon>Geodiidae</taxon>
        <taxon>Geodia</taxon>
    </lineage>
</organism>
<keyword evidence="6" id="KW-1185">Reference proteome</keyword>
<reference evidence="5" key="1">
    <citation type="submission" date="2023-03" db="EMBL/GenBank/DDBJ databases">
        <authorList>
            <person name="Steffen K."/>
            <person name="Cardenas P."/>
        </authorList>
    </citation>
    <scope>NUCLEOTIDE SEQUENCE</scope>
</reference>
<evidence type="ECO:0000256" key="3">
    <source>
        <dbReference type="RuleBase" id="RU362111"/>
    </source>
</evidence>
<evidence type="ECO:0000313" key="6">
    <source>
        <dbReference type="Proteomes" id="UP001174909"/>
    </source>
</evidence>
<dbReference type="InterPro" id="IPR036821">
    <property type="entry name" value="Peptide_deformylase_sf"/>
</dbReference>
<gene>
    <name evidence="5" type="ORF">GBAR_LOCUS30039</name>
</gene>
<comment type="caution">
    <text evidence="5">The sequence shown here is derived from an EMBL/GenBank/DDBJ whole genome shotgun (WGS) entry which is preliminary data.</text>
</comment>
<feature type="region of interest" description="Disordered" evidence="4">
    <location>
        <begin position="1"/>
        <end position="20"/>
    </location>
</feature>
<keyword evidence="3" id="KW-0479">Metal-binding</keyword>
<comment type="similarity">
    <text evidence="1 3">Belongs to the polypeptide deformylase family.</text>
</comment>
<comment type="catalytic activity">
    <reaction evidence="3">
        <text>N-terminal N-formyl-L-methionyl-[peptide] + H2O = N-terminal L-methionyl-[peptide] + formate</text>
        <dbReference type="Rhea" id="RHEA:24420"/>
        <dbReference type="Rhea" id="RHEA-COMP:10639"/>
        <dbReference type="Rhea" id="RHEA-COMP:10640"/>
        <dbReference type="ChEBI" id="CHEBI:15377"/>
        <dbReference type="ChEBI" id="CHEBI:15740"/>
        <dbReference type="ChEBI" id="CHEBI:49298"/>
        <dbReference type="ChEBI" id="CHEBI:64731"/>
        <dbReference type="EC" id="3.5.1.88"/>
    </reaction>
</comment>
<dbReference type="CDD" id="cd00487">
    <property type="entry name" value="Pep_deformylase"/>
    <property type="match status" value="1"/>
</dbReference>
<dbReference type="Proteomes" id="UP001174909">
    <property type="component" value="Unassembled WGS sequence"/>
</dbReference>
<dbReference type="SUPFAM" id="SSF56420">
    <property type="entry name" value="Peptide deformylase"/>
    <property type="match status" value="1"/>
</dbReference>
<accession>A0AA35XKA6</accession>
<dbReference type="EMBL" id="CASHTH010004237">
    <property type="protein sequence ID" value="CAI8055045.1"/>
    <property type="molecule type" value="Genomic_DNA"/>
</dbReference>
<keyword evidence="3" id="KW-0648">Protein biosynthesis</keyword>
<name>A0AA35XKA6_GEOBA</name>
<dbReference type="GO" id="GO:0006412">
    <property type="term" value="P:translation"/>
    <property type="evidence" value="ECO:0007669"/>
    <property type="project" value="UniProtKB-KW"/>
</dbReference>
<evidence type="ECO:0000313" key="5">
    <source>
        <dbReference type="EMBL" id="CAI8055045.1"/>
    </source>
</evidence>
<proteinExistence type="inferred from homology"/>
<dbReference type="EC" id="3.5.1.88" evidence="2 3"/>
<sequence>MPKRRRKPRNADASDASGEDNVVLRETLPLQLRYYGDPVLRKKAEPITEITEAELQIAEQMLETLYTTGTGIGLAATQVGILKRLIIVDIGEDDDEEYEPLALFNPEILSFEGEIVAEEGCLSIPDVTADVKRPEQIVVEGINVQREPIRIEADGLLARVLQHEIDHLNGILFIDRINGLKRRLLSDELLRVQQAQRPS</sequence>
<comment type="function">
    <text evidence="3">Removes the formyl group from the N-terminal Met of newly synthesized proteins.</text>
</comment>
<dbReference type="PIRSF" id="PIRSF004749">
    <property type="entry name" value="Pep_def"/>
    <property type="match status" value="1"/>
</dbReference>
<dbReference type="AlphaFoldDB" id="A0AA35XKA6"/>
<evidence type="ECO:0000256" key="2">
    <source>
        <dbReference type="ARBA" id="ARBA00012175"/>
    </source>
</evidence>
<evidence type="ECO:0000256" key="4">
    <source>
        <dbReference type="SAM" id="MobiDB-lite"/>
    </source>
</evidence>
<evidence type="ECO:0000256" key="1">
    <source>
        <dbReference type="ARBA" id="ARBA00010759"/>
    </source>
</evidence>
<dbReference type="GO" id="GO:0042586">
    <property type="term" value="F:peptide deformylase activity"/>
    <property type="evidence" value="ECO:0007669"/>
    <property type="project" value="UniProtKB-EC"/>
</dbReference>
<keyword evidence="3" id="KW-0378">Hydrolase</keyword>
<dbReference type="PANTHER" id="PTHR10458">
    <property type="entry name" value="PEPTIDE DEFORMYLASE"/>
    <property type="match status" value="1"/>
</dbReference>
<protein>
    <recommendedName>
        <fullName evidence="2 3">Peptide deformylase</fullName>
        <ecNumber evidence="2 3">3.5.1.88</ecNumber>
    </recommendedName>
</protein>
<dbReference type="HAMAP" id="MF_00163">
    <property type="entry name" value="Pep_deformylase"/>
    <property type="match status" value="1"/>
</dbReference>
<dbReference type="PRINTS" id="PR01576">
    <property type="entry name" value="PDEFORMYLASE"/>
</dbReference>
<dbReference type="InterPro" id="IPR023635">
    <property type="entry name" value="Peptide_deformylase"/>
</dbReference>
<dbReference type="NCBIfam" id="TIGR00079">
    <property type="entry name" value="pept_deformyl"/>
    <property type="match status" value="1"/>
</dbReference>
<dbReference type="Pfam" id="PF01327">
    <property type="entry name" value="Pep_deformylase"/>
    <property type="match status" value="1"/>
</dbReference>
<dbReference type="Gene3D" id="3.90.45.10">
    <property type="entry name" value="Peptide deformylase"/>
    <property type="match status" value="1"/>
</dbReference>
<dbReference type="NCBIfam" id="NF001159">
    <property type="entry name" value="PRK00150.1-3"/>
    <property type="match status" value="1"/>
</dbReference>
<dbReference type="PANTHER" id="PTHR10458:SF22">
    <property type="entry name" value="PEPTIDE DEFORMYLASE"/>
    <property type="match status" value="1"/>
</dbReference>
<dbReference type="GO" id="GO:0046872">
    <property type="term" value="F:metal ion binding"/>
    <property type="evidence" value="ECO:0007669"/>
    <property type="project" value="UniProtKB-KW"/>
</dbReference>